<dbReference type="Proteomes" id="UP000265520">
    <property type="component" value="Unassembled WGS sequence"/>
</dbReference>
<feature type="non-terminal residue" evidence="1">
    <location>
        <position position="35"/>
    </location>
</feature>
<evidence type="ECO:0000313" key="1">
    <source>
        <dbReference type="EMBL" id="MCI87807.1"/>
    </source>
</evidence>
<dbReference type="EMBL" id="LXQA011175930">
    <property type="protein sequence ID" value="MCI87807.1"/>
    <property type="molecule type" value="Genomic_DNA"/>
</dbReference>
<keyword evidence="2" id="KW-1185">Reference proteome</keyword>
<sequence length="35" mass="4093">MMRRFGFDAKWRSWIRAFVFSGNLSVLVNGSPTEE</sequence>
<accession>A0A392VIR2</accession>
<name>A0A392VIR2_9FABA</name>
<evidence type="ECO:0000313" key="2">
    <source>
        <dbReference type="Proteomes" id="UP000265520"/>
    </source>
</evidence>
<organism evidence="1 2">
    <name type="scientific">Trifolium medium</name>
    <dbReference type="NCBI Taxonomy" id="97028"/>
    <lineage>
        <taxon>Eukaryota</taxon>
        <taxon>Viridiplantae</taxon>
        <taxon>Streptophyta</taxon>
        <taxon>Embryophyta</taxon>
        <taxon>Tracheophyta</taxon>
        <taxon>Spermatophyta</taxon>
        <taxon>Magnoliopsida</taxon>
        <taxon>eudicotyledons</taxon>
        <taxon>Gunneridae</taxon>
        <taxon>Pentapetalae</taxon>
        <taxon>rosids</taxon>
        <taxon>fabids</taxon>
        <taxon>Fabales</taxon>
        <taxon>Fabaceae</taxon>
        <taxon>Papilionoideae</taxon>
        <taxon>50 kb inversion clade</taxon>
        <taxon>NPAAA clade</taxon>
        <taxon>Hologalegina</taxon>
        <taxon>IRL clade</taxon>
        <taxon>Trifolieae</taxon>
        <taxon>Trifolium</taxon>
    </lineage>
</organism>
<reference evidence="1 2" key="1">
    <citation type="journal article" date="2018" name="Front. Plant Sci.">
        <title>Red Clover (Trifolium pratense) and Zigzag Clover (T. medium) - A Picture of Genomic Similarities and Differences.</title>
        <authorList>
            <person name="Dluhosova J."/>
            <person name="Istvanek J."/>
            <person name="Nedelnik J."/>
            <person name="Repkova J."/>
        </authorList>
    </citation>
    <scope>NUCLEOTIDE SEQUENCE [LARGE SCALE GENOMIC DNA]</scope>
    <source>
        <strain evidence="2">cv. 10/8</strain>
        <tissue evidence="1">Leaf</tissue>
    </source>
</reference>
<protein>
    <submittedName>
        <fullName evidence="1">Uncharacterized protein</fullName>
    </submittedName>
</protein>
<proteinExistence type="predicted"/>
<comment type="caution">
    <text evidence="1">The sequence shown here is derived from an EMBL/GenBank/DDBJ whole genome shotgun (WGS) entry which is preliminary data.</text>
</comment>
<dbReference type="AlphaFoldDB" id="A0A392VIR2"/>